<dbReference type="Proteomes" id="UP000249451">
    <property type="component" value="Unassembled WGS sequence"/>
</dbReference>
<dbReference type="AlphaFoldDB" id="A0A2W5B3U0"/>
<feature type="region of interest" description="Disordered" evidence="1">
    <location>
        <begin position="270"/>
        <end position="307"/>
    </location>
</feature>
<feature type="transmembrane region" description="Helical" evidence="2">
    <location>
        <begin position="199"/>
        <end position="217"/>
    </location>
</feature>
<feature type="compositionally biased region" description="Basic and acidic residues" evidence="1">
    <location>
        <begin position="270"/>
        <end position="279"/>
    </location>
</feature>
<dbReference type="EMBL" id="QFNY01000127">
    <property type="protein sequence ID" value="PZP00483.1"/>
    <property type="molecule type" value="Genomic_DNA"/>
</dbReference>
<name>A0A2W5B3U0_9CORY</name>
<feature type="compositionally biased region" description="Pro residues" evidence="1">
    <location>
        <begin position="75"/>
        <end position="87"/>
    </location>
</feature>
<feature type="transmembrane region" description="Helical" evidence="2">
    <location>
        <begin position="106"/>
        <end position="128"/>
    </location>
</feature>
<evidence type="ECO:0000313" key="3">
    <source>
        <dbReference type="EMBL" id="PZP00483.1"/>
    </source>
</evidence>
<feature type="region of interest" description="Disordered" evidence="1">
    <location>
        <begin position="1"/>
        <end position="99"/>
    </location>
</feature>
<sequence length="307" mass="33073">MSNSSSPTPSGQPRPPRPRGQQGRQWEASPDNGHIPGYPKPEDGGPVAPGWNNPQGRDNQWQSGNGSKNQGSPNPGTPPELPKPPKVGRPDGLAPSLKGAPENVRLGVRAWLAVSGLQILYALVQFAANLSDDRDLRRTVTKTIEEGAGVPDEVTENVSIDTLVLGTNALTTAWLIIAALICAWLTLRAGRGAVYSRMFLNVGSVYLMLTAVLMSLSSGPSTMAVGFVLALGVLSILAGVTAGVGMWFMSRPGNEEWFGIPSREEVERYAEEYEKTRRERDKHKGGKKSRLPWGKPQDENADSEDKA</sequence>
<proteinExistence type="predicted"/>
<evidence type="ECO:0000313" key="4">
    <source>
        <dbReference type="Proteomes" id="UP000249451"/>
    </source>
</evidence>
<organism evidence="3 4">
    <name type="scientific">Corynebacterium urealyticum</name>
    <dbReference type="NCBI Taxonomy" id="43771"/>
    <lineage>
        <taxon>Bacteria</taxon>
        <taxon>Bacillati</taxon>
        <taxon>Actinomycetota</taxon>
        <taxon>Actinomycetes</taxon>
        <taxon>Mycobacteriales</taxon>
        <taxon>Corynebacteriaceae</taxon>
        <taxon>Corynebacterium</taxon>
    </lineage>
</organism>
<keyword evidence="2" id="KW-0812">Transmembrane</keyword>
<feature type="transmembrane region" description="Helical" evidence="2">
    <location>
        <begin position="223"/>
        <end position="248"/>
    </location>
</feature>
<protein>
    <submittedName>
        <fullName evidence="3">Uncharacterized protein</fullName>
    </submittedName>
</protein>
<keyword evidence="2" id="KW-1133">Transmembrane helix</keyword>
<comment type="caution">
    <text evidence="3">The sequence shown here is derived from an EMBL/GenBank/DDBJ whole genome shotgun (WGS) entry which is preliminary data.</text>
</comment>
<keyword evidence="2" id="KW-0472">Membrane</keyword>
<reference evidence="3 4" key="1">
    <citation type="submission" date="2017-11" db="EMBL/GenBank/DDBJ databases">
        <title>Infants hospitalized years apart are colonized by the same room-sourced microbial strains.</title>
        <authorList>
            <person name="Brooks B."/>
            <person name="Olm M.R."/>
            <person name="Firek B.A."/>
            <person name="Baker R."/>
            <person name="Thomas B.C."/>
            <person name="Morowitz M.J."/>
            <person name="Banfield J.F."/>
        </authorList>
    </citation>
    <scope>NUCLEOTIDE SEQUENCE [LARGE SCALE GENOMIC DNA]</scope>
    <source>
        <strain evidence="3">S2_012_000_R3_87</strain>
    </source>
</reference>
<evidence type="ECO:0000256" key="1">
    <source>
        <dbReference type="SAM" id="MobiDB-lite"/>
    </source>
</evidence>
<feature type="compositionally biased region" description="Basic residues" evidence="1">
    <location>
        <begin position="280"/>
        <end position="290"/>
    </location>
</feature>
<accession>A0A2W5B3U0</accession>
<feature type="compositionally biased region" description="Polar residues" evidence="1">
    <location>
        <begin position="52"/>
        <end position="72"/>
    </location>
</feature>
<gene>
    <name evidence="3" type="ORF">DI609_06250</name>
</gene>
<evidence type="ECO:0000256" key="2">
    <source>
        <dbReference type="SAM" id="Phobius"/>
    </source>
</evidence>
<feature type="transmembrane region" description="Helical" evidence="2">
    <location>
        <begin position="169"/>
        <end position="187"/>
    </location>
</feature>